<protein>
    <recommendedName>
        <fullName evidence="3">HPP transmembrane region domain-containing protein</fullName>
    </recommendedName>
</protein>
<evidence type="ECO:0000259" key="3">
    <source>
        <dbReference type="Pfam" id="PF04982"/>
    </source>
</evidence>
<sequence length="305" mass="33517">MESERLSKQHPRLSTWKKLQDPARWHVDIDAHLNPYIPAPPWRWLPRPISHFLGYRGGEHPKPMGNLLIAFWGLLGAFCGVIVVSEVSLHVPSFQNHNAPIIVASFGAAAVLEFCAIESPFAQPRNAVISQVIASTVGIGIGRLFGLNPHAASMPQFGGALACGITTALMVLTNTVHPPAGATALLAVTEGYEIGWWLIPIMLLGSVMMQAVALVINNIQRRFPVWWWTPTPLSRPKPQEDEETGGSYENEKEGSNVPAASEDDGYASSRSVHIVIQEGRVTVPDNVWITADEMETLERISERIR</sequence>
<name>A0AAD4CRD7_ASPNN</name>
<dbReference type="Proteomes" id="UP001194746">
    <property type="component" value="Unassembled WGS sequence"/>
</dbReference>
<feature type="transmembrane region" description="Helical" evidence="2">
    <location>
        <begin position="196"/>
        <end position="216"/>
    </location>
</feature>
<evidence type="ECO:0000313" key="5">
    <source>
        <dbReference type="Proteomes" id="UP001194746"/>
    </source>
</evidence>
<dbReference type="PANTHER" id="PTHR33741:SF5">
    <property type="entry name" value="TRANSMEMBRANE PROTEIN DDB_G0269096-RELATED"/>
    <property type="match status" value="1"/>
</dbReference>
<proteinExistence type="predicted"/>
<evidence type="ECO:0000313" key="4">
    <source>
        <dbReference type="EMBL" id="KAF9891023.1"/>
    </source>
</evidence>
<keyword evidence="5" id="KW-1185">Reference proteome</keyword>
<evidence type="ECO:0000256" key="2">
    <source>
        <dbReference type="SAM" id="Phobius"/>
    </source>
</evidence>
<dbReference type="PANTHER" id="PTHR33741">
    <property type="entry name" value="TRANSMEMBRANE PROTEIN DDB_G0269096-RELATED"/>
    <property type="match status" value="1"/>
</dbReference>
<evidence type="ECO:0000256" key="1">
    <source>
        <dbReference type="SAM" id="MobiDB-lite"/>
    </source>
</evidence>
<dbReference type="InterPro" id="IPR007065">
    <property type="entry name" value="HPP"/>
</dbReference>
<keyword evidence="2" id="KW-0472">Membrane</keyword>
<keyword evidence="2" id="KW-0812">Transmembrane</keyword>
<dbReference type="Pfam" id="PF04982">
    <property type="entry name" value="TM_HPP"/>
    <property type="match status" value="1"/>
</dbReference>
<feature type="region of interest" description="Disordered" evidence="1">
    <location>
        <begin position="233"/>
        <end position="266"/>
    </location>
</feature>
<keyword evidence="2" id="KW-1133">Transmembrane helix</keyword>
<reference evidence="4" key="2">
    <citation type="submission" date="2020-02" db="EMBL/GenBank/DDBJ databases">
        <authorList>
            <person name="Gilchrist C.L.M."/>
            <person name="Chooi Y.-H."/>
        </authorList>
    </citation>
    <scope>NUCLEOTIDE SEQUENCE</scope>
    <source>
        <strain evidence="4">MST-FP2251</strain>
    </source>
</reference>
<dbReference type="AlphaFoldDB" id="A0AAD4CRD7"/>
<gene>
    <name evidence="4" type="ORF">FE257_005280</name>
</gene>
<feature type="transmembrane region" description="Helical" evidence="2">
    <location>
        <begin position="128"/>
        <end position="145"/>
    </location>
</feature>
<accession>A0AAD4CRD7</accession>
<dbReference type="EMBL" id="VCAU01000022">
    <property type="protein sequence ID" value="KAF9891023.1"/>
    <property type="molecule type" value="Genomic_DNA"/>
</dbReference>
<reference evidence="4" key="1">
    <citation type="journal article" date="2019" name="Beilstein J. Org. Chem.">
        <title>Nanangenines: drimane sesquiterpenoids as the dominant metabolite cohort of a novel Australian fungus, Aspergillus nanangensis.</title>
        <authorList>
            <person name="Lacey H.J."/>
            <person name="Gilchrist C.L.M."/>
            <person name="Crombie A."/>
            <person name="Kalaitzis J.A."/>
            <person name="Vuong D."/>
            <person name="Rutledge P.J."/>
            <person name="Turner P."/>
            <person name="Pitt J.I."/>
            <person name="Lacey E."/>
            <person name="Chooi Y.H."/>
            <person name="Piggott A.M."/>
        </authorList>
    </citation>
    <scope>NUCLEOTIDE SEQUENCE</scope>
    <source>
        <strain evidence="4">MST-FP2251</strain>
    </source>
</reference>
<organism evidence="4 5">
    <name type="scientific">Aspergillus nanangensis</name>
    <dbReference type="NCBI Taxonomy" id="2582783"/>
    <lineage>
        <taxon>Eukaryota</taxon>
        <taxon>Fungi</taxon>
        <taxon>Dikarya</taxon>
        <taxon>Ascomycota</taxon>
        <taxon>Pezizomycotina</taxon>
        <taxon>Eurotiomycetes</taxon>
        <taxon>Eurotiomycetidae</taxon>
        <taxon>Eurotiales</taxon>
        <taxon>Aspergillaceae</taxon>
        <taxon>Aspergillus</taxon>
        <taxon>Aspergillus subgen. Circumdati</taxon>
    </lineage>
</organism>
<feature type="transmembrane region" description="Helical" evidence="2">
    <location>
        <begin position="69"/>
        <end position="89"/>
    </location>
</feature>
<feature type="domain" description="HPP transmembrane region" evidence="3">
    <location>
        <begin position="64"/>
        <end position="224"/>
    </location>
</feature>
<feature type="transmembrane region" description="Helical" evidence="2">
    <location>
        <begin position="101"/>
        <end position="122"/>
    </location>
</feature>
<dbReference type="InterPro" id="IPR058581">
    <property type="entry name" value="TM_HPP"/>
</dbReference>
<comment type="caution">
    <text evidence="4">The sequence shown here is derived from an EMBL/GenBank/DDBJ whole genome shotgun (WGS) entry which is preliminary data.</text>
</comment>